<dbReference type="EMBL" id="WIGM01000132">
    <property type="protein sequence ID" value="KAF6838158.1"/>
    <property type="molecule type" value="Genomic_DNA"/>
</dbReference>
<dbReference type="OrthoDB" id="4807109at2759"/>
<reference evidence="1" key="1">
    <citation type="journal article" date="2020" name="Phytopathology">
        <title>Genome Sequence Resources of Colletotrichum truncatum, C. plurivorum, C. musicola, and C. sojae: Four Species Pathogenic to Soybean (Glycine max).</title>
        <authorList>
            <person name="Rogerio F."/>
            <person name="Boufleur T.R."/>
            <person name="Ciampi-Guillardi M."/>
            <person name="Sukno S.A."/>
            <person name="Thon M.R."/>
            <person name="Massola Junior N.S."/>
            <person name="Baroncelli R."/>
        </authorList>
    </citation>
    <scope>NUCLEOTIDE SEQUENCE</scope>
    <source>
        <strain evidence="1">LFN0074</strain>
    </source>
</reference>
<organism evidence="1 2">
    <name type="scientific">Colletotrichum musicola</name>
    <dbReference type="NCBI Taxonomy" id="2175873"/>
    <lineage>
        <taxon>Eukaryota</taxon>
        <taxon>Fungi</taxon>
        <taxon>Dikarya</taxon>
        <taxon>Ascomycota</taxon>
        <taxon>Pezizomycotina</taxon>
        <taxon>Sordariomycetes</taxon>
        <taxon>Hypocreomycetidae</taxon>
        <taxon>Glomerellales</taxon>
        <taxon>Glomerellaceae</taxon>
        <taxon>Colletotrichum</taxon>
        <taxon>Colletotrichum orchidearum species complex</taxon>
    </lineage>
</organism>
<keyword evidence="2" id="KW-1185">Reference proteome</keyword>
<name>A0A8H6NME5_9PEZI</name>
<dbReference type="AlphaFoldDB" id="A0A8H6NME5"/>
<gene>
    <name evidence="1" type="ORF">CMUS01_04729</name>
</gene>
<proteinExistence type="predicted"/>
<protein>
    <submittedName>
        <fullName evidence="1">Uncharacterized protein</fullName>
    </submittedName>
</protein>
<evidence type="ECO:0000313" key="1">
    <source>
        <dbReference type="EMBL" id="KAF6838158.1"/>
    </source>
</evidence>
<comment type="caution">
    <text evidence="1">The sequence shown here is derived from an EMBL/GenBank/DDBJ whole genome shotgun (WGS) entry which is preliminary data.</text>
</comment>
<accession>A0A8H6NME5</accession>
<dbReference type="Proteomes" id="UP000639643">
    <property type="component" value="Unassembled WGS sequence"/>
</dbReference>
<evidence type="ECO:0000313" key="2">
    <source>
        <dbReference type="Proteomes" id="UP000639643"/>
    </source>
</evidence>
<sequence>MATTRTPTKTLASPPGPAAFQVLGTPELLSLIAENVIVHAQLASLCLVNRTFNNIFARHLYRDVHIRGGSLLGGPNVREAIRRFLDLPKLCYARSLRLSFLPSMDRPTPEEWPVNSKMLRRLHASCPRLKAVSFDPENESSLRFCRDDYSVSDSDSDSEQAFVTEDVPDGLTYGIADFLLEEQEELQSLFNVFVNLAEQYAKLGREPLRLRTLELYYPILLRVDSEGGFGYLNRLTDLSYLRTLQIFNSNEMLYRLGDGPVFADEEVRYAWPAVAPVVMPNLGRLTVSVWDEQFYEWYSNADPAFISQLELRKMGEMWDDEEPDPLNIFLVPSPDKPHTPKGLFLPPLGRPPITSDSLLAVPTDTDGRVPIDWKLLGKIKDFHRLRTLGIQLDTAEPLDELVAILEQMEGLRELAIIHVKHAGLQSEKAWLEGFGLFETCEHVARRCEGLTYLQLGGISIRIWRSSAGEVDLEEVYQKEDRIIGEFFRERDSRYLTIGS</sequence>